<evidence type="ECO:0000313" key="3">
    <source>
        <dbReference type="Proteomes" id="UP000315103"/>
    </source>
</evidence>
<comment type="caution">
    <text evidence="2">The sequence shown here is derived from an EMBL/GenBank/DDBJ whole genome shotgun (WGS) entry which is preliminary data.</text>
</comment>
<dbReference type="Pfam" id="PF03572">
    <property type="entry name" value="Peptidase_S41"/>
    <property type="match status" value="1"/>
</dbReference>
<dbReference type="RefSeq" id="WP_145288689.1">
    <property type="nucleotide sequence ID" value="NZ_VMSJ01000003.1"/>
</dbReference>
<evidence type="ECO:0000313" key="2">
    <source>
        <dbReference type="EMBL" id="TVT27750.1"/>
    </source>
</evidence>
<gene>
    <name evidence="2" type="ORF">FO441_08570</name>
</gene>
<protein>
    <recommendedName>
        <fullName evidence="1">Tail specific protease domain-containing protein</fullName>
    </recommendedName>
</protein>
<keyword evidence="3" id="KW-1185">Reference proteome</keyword>
<name>A0A558AU00_9STAP</name>
<dbReference type="SUPFAM" id="SSF52096">
    <property type="entry name" value="ClpP/crotonase"/>
    <property type="match status" value="1"/>
</dbReference>
<dbReference type="Gene3D" id="3.90.226.10">
    <property type="entry name" value="2-enoyl-CoA Hydratase, Chain A, domain 1"/>
    <property type="match status" value="1"/>
</dbReference>
<dbReference type="InterPro" id="IPR005151">
    <property type="entry name" value="Tail-specific_protease"/>
</dbReference>
<dbReference type="EMBL" id="VMSJ01000003">
    <property type="protein sequence ID" value="TVT27750.1"/>
    <property type="molecule type" value="Genomic_DNA"/>
</dbReference>
<sequence>MYKEIFDEVVSIMQNHYAGYIDKKGWDNPEKYIRMVEDLEECDKNDQAFIDIVQSYLLDFKDRHVFFIKSEESKLKDSDVGFKVRRYEESLVVTEVMDDARLKVGQKIESLDDRSIEELSESYQKQLYFETNERQKWNELLLNHETFESDGHSYAFRRFDKKKYESVHKGELLNDDTLMFTFTDFIDNRPVDKVIDKFKEELEKVDNLIIDVRTNLGGSSFAYQNFFKYLFPKGEVNLQDDNYKMEFNLTEKNSDWLLELYEGMTKDGSTHLDGMMAFIKANKGNGFASLSDDPDFLIIGKGSPSNIIVLTDTFCASAGDAFALTAQLSPKVTIVGRDTLGVLDYANLNIRKYENSFEFYYPTSRYSDRNDNVITGRAKPDIYIPWTPEHTEEDIDLKKALEVIDK</sequence>
<proteinExistence type="predicted"/>
<dbReference type="GO" id="GO:0006508">
    <property type="term" value="P:proteolysis"/>
    <property type="evidence" value="ECO:0007669"/>
    <property type="project" value="InterPro"/>
</dbReference>
<feature type="domain" description="Tail specific protease" evidence="1">
    <location>
        <begin position="183"/>
        <end position="383"/>
    </location>
</feature>
<dbReference type="GO" id="GO:0008236">
    <property type="term" value="F:serine-type peptidase activity"/>
    <property type="evidence" value="ECO:0007669"/>
    <property type="project" value="InterPro"/>
</dbReference>
<reference evidence="2 3" key="1">
    <citation type="submission" date="2019-07" db="EMBL/GenBank/DDBJ databases">
        <title>Salinicoccus cyprini sp. nov., isolated from gastro-intestinal tract of mirror carp, Cyprinus carpio var. specularis, collected from Gobind Sagar Reservoir, Himachal Pradesh, India.</title>
        <authorList>
            <person name="Talwar C."/>
            <person name="Singh A.K."/>
            <person name="Lal R."/>
            <person name="Negi R.K."/>
        </authorList>
    </citation>
    <scope>NUCLEOTIDE SEQUENCE [LARGE SCALE GENOMIC DNA]</scope>
    <source>
        <strain evidence="2 3">CT19</strain>
    </source>
</reference>
<dbReference type="OrthoDB" id="2327485at2"/>
<dbReference type="Gene3D" id="3.30.750.44">
    <property type="match status" value="1"/>
</dbReference>
<organism evidence="2 3">
    <name type="scientific">Salinicoccus cyprini</name>
    <dbReference type="NCBI Taxonomy" id="2493691"/>
    <lineage>
        <taxon>Bacteria</taxon>
        <taxon>Bacillati</taxon>
        <taxon>Bacillota</taxon>
        <taxon>Bacilli</taxon>
        <taxon>Bacillales</taxon>
        <taxon>Staphylococcaceae</taxon>
        <taxon>Salinicoccus</taxon>
    </lineage>
</organism>
<accession>A0A558AU00</accession>
<dbReference type="Proteomes" id="UP000315103">
    <property type="component" value="Unassembled WGS sequence"/>
</dbReference>
<evidence type="ECO:0000259" key="1">
    <source>
        <dbReference type="Pfam" id="PF03572"/>
    </source>
</evidence>
<dbReference type="AlphaFoldDB" id="A0A558AU00"/>
<dbReference type="InterPro" id="IPR029045">
    <property type="entry name" value="ClpP/crotonase-like_dom_sf"/>
</dbReference>